<organism evidence="1 2">
    <name type="scientific">Chryseobacterium tructae</name>
    <dbReference type="NCBI Taxonomy" id="1037380"/>
    <lineage>
        <taxon>Bacteria</taxon>
        <taxon>Pseudomonadati</taxon>
        <taxon>Bacteroidota</taxon>
        <taxon>Flavobacteriia</taxon>
        <taxon>Flavobacteriales</taxon>
        <taxon>Weeksellaceae</taxon>
        <taxon>Chryseobacterium group</taxon>
        <taxon>Chryseobacterium</taxon>
    </lineage>
</organism>
<dbReference type="RefSeq" id="WP_290300649.1">
    <property type="nucleotide sequence ID" value="NZ_JAUFQR010000001.1"/>
</dbReference>
<keyword evidence="2" id="KW-1185">Reference proteome</keyword>
<dbReference type="Proteomes" id="UP001595735">
    <property type="component" value="Unassembled WGS sequence"/>
</dbReference>
<name>A0ABV7Y355_9FLAO</name>
<sequence length="124" mass="14481">MNIKIKMTLVLILLSVLMKAQEKKIWTKALGVNIVLHQKVTDDSTYVSIDRKENKWLGKDVSIKTVNYWNHVPIEVTVDCCKKNALIIKRTFLGNNIVGDKLYFQKNKGKYYFTVLKEFEQKTE</sequence>
<protein>
    <submittedName>
        <fullName evidence="1">Uncharacterized protein</fullName>
    </submittedName>
</protein>
<comment type="caution">
    <text evidence="1">The sequence shown here is derived from an EMBL/GenBank/DDBJ whole genome shotgun (WGS) entry which is preliminary data.</text>
</comment>
<reference evidence="2" key="1">
    <citation type="journal article" date="2019" name="Int. J. Syst. Evol. Microbiol.">
        <title>The Global Catalogue of Microorganisms (GCM) 10K type strain sequencing project: providing services to taxonomists for standard genome sequencing and annotation.</title>
        <authorList>
            <consortium name="The Broad Institute Genomics Platform"/>
            <consortium name="The Broad Institute Genome Sequencing Center for Infectious Disease"/>
            <person name="Wu L."/>
            <person name="Ma J."/>
        </authorList>
    </citation>
    <scope>NUCLEOTIDE SEQUENCE [LARGE SCALE GENOMIC DNA]</scope>
    <source>
        <strain evidence="2">CECT 7798</strain>
    </source>
</reference>
<proteinExistence type="predicted"/>
<accession>A0ABV7Y355</accession>
<evidence type="ECO:0000313" key="2">
    <source>
        <dbReference type="Proteomes" id="UP001595735"/>
    </source>
</evidence>
<gene>
    <name evidence="1" type="ORF">ACFONJ_21850</name>
</gene>
<evidence type="ECO:0000313" key="1">
    <source>
        <dbReference type="EMBL" id="MFC3758635.1"/>
    </source>
</evidence>
<dbReference type="EMBL" id="JBHRYO010000002">
    <property type="protein sequence ID" value="MFC3758635.1"/>
    <property type="molecule type" value="Genomic_DNA"/>
</dbReference>